<evidence type="ECO:0000313" key="6">
    <source>
        <dbReference type="Proteomes" id="UP000444721"/>
    </source>
</evidence>
<dbReference type="SUPFAM" id="SSF48403">
    <property type="entry name" value="Ankyrin repeat"/>
    <property type="match status" value="2"/>
</dbReference>
<dbReference type="EMBL" id="VFQX01000052">
    <property type="protein sequence ID" value="KAF0974553.1"/>
    <property type="molecule type" value="Genomic_DNA"/>
</dbReference>
<dbReference type="Gene3D" id="1.25.40.20">
    <property type="entry name" value="Ankyrin repeat-containing domain"/>
    <property type="match status" value="3"/>
</dbReference>
<dbReference type="InterPro" id="IPR036770">
    <property type="entry name" value="Ankyrin_rpt-contain_sf"/>
</dbReference>
<dbReference type="InterPro" id="IPR002110">
    <property type="entry name" value="Ankyrin_rpt"/>
</dbReference>
<dbReference type="PROSITE" id="PS50297">
    <property type="entry name" value="ANK_REP_REGION"/>
    <property type="match status" value="2"/>
</dbReference>
<reference evidence="5 6" key="1">
    <citation type="journal article" date="2019" name="Sci. Rep.">
        <title>Nanopore sequencing improves the draft genome of the human pathogenic amoeba Naegleria fowleri.</title>
        <authorList>
            <person name="Liechti N."/>
            <person name="Schurch N."/>
            <person name="Bruggmann R."/>
            <person name="Wittwer M."/>
        </authorList>
    </citation>
    <scope>NUCLEOTIDE SEQUENCE [LARGE SCALE GENOMIC DNA]</scope>
    <source>
        <strain evidence="5 6">ATCC 30894</strain>
    </source>
</reference>
<keyword evidence="2 3" id="KW-0040">ANK repeat</keyword>
<keyword evidence="1" id="KW-0677">Repeat</keyword>
<dbReference type="PROSITE" id="PS50088">
    <property type="entry name" value="ANK_REPEAT"/>
    <property type="match status" value="3"/>
</dbReference>
<dbReference type="OMA" id="CASGHEH"/>
<feature type="repeat" description="ANK" evidence="3">
    <location>
        <begin position="506"/>
        <end position="538"/>
    </location>
</feature>
<evidence type="ECO:0000256" key="1">
    <source>
        <dbReference type="ARBA" id="ARBA00022737"/>
    </source>
</evidence>
<dbReference type="GeneID" id="68113803"/>
<dbReference type="PRINTS" id="PR01415">
    <property type="entry name" value="ANKYRIN"/>
</dbReference>
<dbReference type="VEuPathDB" id="AmoebaDB:NfTy_088840"/>
<dbReference type="AlphaFoldDB" id="A0A6A5B8B8"/>
<protein>
    <submittedName>
        <fullName evidence="5">Uncharacterized protein</fullName>
    </submittedName>
</protein>
<name>A0A6A5B8B8_NAEFO</name>
<comment type="caution">
    <text evidence="5">The sequence shown here is derived from an EMBL/GenBank/DDBJ whole genome shotgun (WGS) entry which is preliminary data.</text>
</comment>
<proteinExistence type="predicted"/>
<dbReference type="OrthoDB" id="20872at2759"/>
<sequence>MLKRKFDQFNETTQEDTHCDGHEQTTGVCSPEGAASIQVATSSGLCTTTTNVLQQHHVVFEKPQQQQLNGGVDHYNGADRQDKMEEGEDFVSSHVLFVEEDVLSADDSVNLSTSSLPDNNNNISSGNKTADVQHSFKHSNNKPPILSQSSIDDEETPPAILCSPNVESSEAIIDEFCQQNLAIFVKTILPDKTANSNNKKRKLEPTTNEEPIEVQFFKYITNGYDLTPLLSKIPPNFDINMRNTIHPFKEQTALHIASNCGLVKIVEFLFTNFGSTIDINIENLKGSKPLHFAAYGGHCSVVLALVKWVAQKFMSNNTIPQQQGVEFQFEGNPTGIMLTPQNVPHIHDFVNARTRDDNQRTALIIATEKGHTPIVKLFLELHTAMRQICPNLEDPTLIGTSTGYLPIHKAASRMSGTESLQMLINFNPSTVNAKTLKKKYPLYFAVKRNAVNAMRVLLQHGASTCEYTPSGKKLLHIAAFMGNLEVCELLVEQPDCDLNANTNDGHPRTALHLAAKKGNCNIIKLLLAKGANVECVDYFGRYPIHVAASAGAVSAMELLANVNGKDYINVKNASGISCLHFACASGHEHLISYLKQKGFNFEDAQDDRCIRPIYVAAAQNQPNIIYELAKYYRKDIDYVNSVSGFTPLLIAAFRNSVGAVEALIRCGADISKQNQHGITAAYVAKSRNNKRICSILNALPRCE</sequence>
<accession>A0A6A5B8B8</accession>
<dbReference type="GO" id="GO:0005737">
    <property type="term" value="C:cytoplasm"/>
    <property type="evidence" value="ECO:0007669"/>
    <property type="project" value="TreeGrafter"/>
</dbReference>
<dbReference type="PANTHER" id="PTHR24198">
    <property type="entry name" value="ANKYRIN REPEAT AND PROTEIN KINASE DOMAIN-CONTAINING PROTEIN"/>
    <property type="match status" value="1"/>
</dbReference>
<evidence type="ECO:0000256" key="3">
    <source>
        <dbReference type="PROSITE-ProRule" id="PRU00023"/>
    </source>
</evidence>
<dbReference type="Proteomes" id="UP000444721">
    <property type="component" value="Unassembled WGS sequence"/>
</dbReference>
<feature type="compositionally biased region" description="Polar residues" evidence="4">
    <location>
        <begin position="113"/>
        <end position="132"/>
    </location>
</feature>
<keyword evidence="6" id="KW-1185">Reference proteome</keyword>
<dbReference type="Pfam" id="PF12796">
    <property type="entry name" value="Ank_2"/>
    <property type="match status" value="4"/>
</dbReference>
<evidence type="ECO:0000256" key="4">
    <source>
        <dbReference type="SAM" id="MobiDB-lite"/>
    </source>
</evidence>
<organism evidence="5 6">
    <name type="scientific">Naegleria fowleri</name>
    <name type="common">Brain eating amoeba</name>
    <dbReference type="NCBI Taxonomy" id="5763"/>
    <lineage>
        <taxon>Eukaryota</taxon>
        <taxon>Discoba</taxon>
        <taxon>Heterolobosea</taxon>
        <taxon>Tetramitia</taxon>
        <taxon>Eutetramitia</taxon>
        <taxon>Vahlkampfiidae</taxon>
        <taxon>Naegleria</taxon>
    </lineage>
</organism>
<gene>
    <name evidence="5" type="ORF">FDP41_006585</name>
</gene>
<dbReference type="RefSeq" id="XP_044559266.1">
    <property type="nucleotide sequence ID" value="XM_044710236.1"/>
</dbReference>
<feature type="region of interest" description="Disordered" evidence="4">
    <location>
        <begin position="1"/>
        <end position="25"/>
    </location>
</feature>
<dbReference type="PANTHER" id="PTHR24198:SF165">
    <property type="entry name" value="ANKYRIN REPEAT-CONTAINING PROTEIN-RELATED"/>
    <property type="match status" value="1"/>
</dbReference>
<feature type="repeat" description="ANK" evidence="3">
    <location>
        <begin position="643"/>
        <end position="675"/>
    </location>
</feature>
<dbReference type="VEuPathDB" id="AmoebaDB:FDP41_006585"/>
<dbReference type="SMART" id="SM00248">
    <property type="entry name" value="ANK"/>
    <property type="match status" value="11"/>
</dbReference>
<feature type="repeat" description="ANK" evidence="3">
    <location>
        <begin position="574"/>
        <end position="606"/>
    </location>
</feature>
<feature type="region of interest" description="Disordered" evidence="4">
    <location>
        <begin position="113"/>
        <end position="158"/>
    </location>
</feature>
<evidence type="ECO:0000313" key="5">
    <source>
        <dbReference type="EMBL" id="KAF0974553.1"/>
    </source>
</evidence>
<dbReference type="VEuPathDB" id="AmoebaDB:NF0058440"/>
<evidence type="ECO:0000256" key="2">
    <source>
        <dbReference type="ARBA" id="ARBA00023043"/>
    </source>
</evidence>